<comment type="subcellular location">
    <subcellularLocation>
        <location evidence="1">Membrane</location>
        <topology evidence="1">Single-pass membrane protein</topology>
    </subcellularLocation>
</comment>
<evidence type="ECO:0000256" key="1">
    <source>
        <dbReference type="ARBA" id="ARBA00004167"/>
    </source>
</evidence>
<proteinExistence type="predicted"/>
<evidence type="ECO:0000313" key="5">
    <source>
        <dbReference type="Proteomes" id="UP000046395"/>
    </source>
</evidence>
<protein>
    <submittedName>
        <fullName evidence="6">Fukutin</fullName>
    </submittedName>
</protein>
<evidence type="ECO:0000256" key="2">
    <source>
        <dbReference type="ARBA" id="ARBA00022692"/>
    </source>
</evidence>
<dbReference type="WBParaSite" id="TMUE_2000008969.2">
    <property type="protein sequence ID" value="TMUE_2000008969.2"/>
    <property type="gene ID" value="WBGene00291960"/>
</dbReference>
<evidence type="ECO:0000256" key="4">
    <source>
        <dbReference type="ARBA" id="ARBA00023136"/>
    </source>
</evidence>
<dbReference type="Proteomes" id="UP000046395">
    <property type="component" value="Unassembled WGS sequence"/>
</dbReference>
<dbReference type="STRING" id="70415.A0A5S6QP80"/>
<evidence type="ECO:0000256" key="3">
    <source>
        <dbReference type="ARBA" id="ARBA00022989"/>
    </source>
</evidence>
<dbReference type="PANTHER" id="PTHR15407:SF28">
    <property type="entry name" value="RIBITOL-5-PHOSPHATE TRANSFERASE FKTN"/>
    <property type="match status" value="1"/>
</dbReference>
<name>A0A5S6QP80_TRIMR</name>
<keyword evidence="4" id="KW-0472">Membrane</keyword>
<organism evidence="5 6">
    <name type="scientific">Trichuris muris</name>
    <name type="common">Mouse whipworm</name>
    <dbReference type="NCBI Taxonomy" id="70415"/>
    <lineage>
        <taxon>Eukaryota</taxon>
        <taxon>Metazoa</taxon>
        <taxon>Ecdysozoa</taxon>
        <taxon>Nematoda</taxon>
        <taxon>Enoplea</taxon>
        <taxon>Dorylaimia</taxon>
        <taxon>Trichinellida</taxon>
        <taxon>Trichuridae</taxon>
        <taxon>Trichuris</taxon>
    </lineage>
</organism>
<dbReference type="WBParaSite" id="TMUE_2000008969.1">
    <property type="protein sequence ID" value="TMUE_2000008969.1"/>
    <property type="gene ID" value="WBGene00291960"/>
</dbReference>
<reference evidence="5" key="1">
    <citation type="submission" date="2014-03" db="EMBL/GenBank/DDBJ databases">
        <title>The whipworm genome and dual-species transcriptomics of an intimate host-pathogen interaction.</title>
        <authorList>
            <person name="Foth B.J."/>
            <person name="Tsai I.J."/>
            <person name="Reid A.J."/>
            <person name="Bancroft A.J."/>
            <person name="Nichol S."/>
            <person name="Tracey A."/>
            <person name="Holroyd N."/>
            <person name="Cotton J.A."/>
            <person name="Stanley E.J."/>
            <person name="Zarowiecki M."/>
            <person name="Liu J.Z."/>
            <person name="Huckvale T."/>
            <person name="Cooper P.J."/>
            <person name="Grencis R.K."/>
            <person name="Berriman M."/>
        </authorList>
    </citation>
    <scope>NUCLEOTIDE SEQUENCE [LARGE SCALE GENOMIC DNA]</scope>
    <source>
        <strain evidence="5">Edinburgh</strain>
    </source>
</reference>
<reference evidence="6" key="2">
    <citation type="submission" date="2019-12" db="UniProtKB">
        <authorList>
            <consortium name="WormBaseParasite"/>
        </authorList>
    </citation>
    <scope>IDENTIFICATION</scope>
</reference>
<dbReference type="AlphaFoldDB" id="A0A5S6QP80"/>
<keyword evidence="3" id="KW-1133">Transmembrane helix</keyword>
<sequence>MKDKLSRCFAVAVFGALVLPFAYWNLFFDHCSQSWNYSCIHHSYSQSFNKSLKYISPALREFLNRISAFGLPLTILDLPWLQCIGGVSGICEQLSLRRQFLFGTEAYKAFAENITRIKPPLWQVSTTAARITVLIYNLRIGIVSVMHRGSYWLIPAVKEFNLPAYALKRYSVAAFNATSYLHVRYPYPLREFLSELSEAEFIECQHEKAVAIRRQYASSNSSIPVINDTAIEQLAYFRDLLLSLHISPFLFGGTLLGWYRECGIIPHTTDLDMAAFISQFVPQLVSVLKNDQRLTLYWMLGKPSDSLELSVFTKSTKTTKIDLFFVYNDANGSWVGGMIPYERKKLRWTYPRISRLCKAELLNELFSVPCNVEEVLQADYGSNWSISVEERNFLWYKSHKNVRTIGKYNTYEWMNVFRLFVRSKRNVSSRSPPTVT</sequence>
<dbReference type="PANTHER" id="PTHR15407">
    <property type="entry name" value="FUKUTIN-RELATED"/>
    <property type="match status" value="1"/>
</dbReference>
<keyword evidence="2" id="KW-0812">Transmembrane</keyword>
<keyword evidence="5" id="KW-1185">Reference proteome</keyword>
<dbReference type="GO" id="GO:0016020">
    <property type="term" value="C:membrane"/>
    <property type="evidence" value="ECO:0007669"/>
    <property type="project" value="UniProtKB-SubCell"/>
</dbReference>
<evidence type="ECO:0000313" key="6">
    <source>
        <dbReference type="WBParaSite" id="TMUE_2000008969.1"/>
    </source>
</evidence>
<accession>A0A5S6QP80</accession>
<dbReference type="InterPro" id="IPR009644">
    <property type="entry name" value="FKTN/MNN4/W02B3.4-1"/>
</dbReference>